<dbReference type="OrthoDB" id="7554380at2"/>
<protein>
    <submittedName>
        <fullName evidence="3">Zf-HC2 domain-containing protein</fullName>
    </submittedName>
</protein>
<reference evidence="3 4" key="1">
    <citation type="submission" date="2018-07" db="EMBL/GenBank/DDBJ databases">
        <title>Dyella monticola sp. nov. and Dyella psychrodurans sp. nov. isolated from monsoon evergreen broad-leaved forest soil of Dinghu Mountain, China.</title>
        <authorList>
            <person name="Gao Z."/>
            <person name="Qiu L."/>
        </authorList>
    </citation>
    <scope>NUCLEOTIDE SEQUENCE [LARGE SCALE GENOMIC DNA]</scope>
    <source>
        <strain evidence="3 4">4MSK11</strain>
    </source>
</reference>
<dbReference type="RefSeq" id="WP_115476992.1">
    <property type="nucleotide sequence ID" value="NZ_QRBF01000001.1"/>
</dbReference>
<dbReference type="Gene3D" id="1.10.10.1320">
    <property type="entry name" value="Anti-sigma factor, zinc-finger domain"/>
    <property type="match status" value="1"/>
</dbReference>
<name>A0A370XEJ0_9GAMM</name>
<gene>
    <name evidence="3" type="ORF">DWU99_05700</name>
</gene>
<feature type="transmembrane region" description="Helical" evidence="1">
    <location>
        <begin position="105"/>
        <end position="124"/>
    </location>
</feature>
<keyword evidence="1" id="KW-1133">Transmembrane helix</keyword>
<organism evidence="3 4">
    <name type="scientific">Dyella psychrodurans</name>
    <dbReference type="NCBI Taxonomy" id="1927960"/>
    <lineage>
        <taxon>Bacteria</taxon>
        <taxon>Pseudomonadati</taxon>
        <taxon>Pseudomonadota</taxon>
        <taxon>Gammaproteobacteria</taxon>
        <taxon>Lysobacterales</taxon>
        <taxon>Rhodanobacteraceae</taxon>
        <taxon>Dyella</taxon>
    </lineage>
</organism>
<keyword evidence="1" id="KW-0812">Transmembrane</keyword>
<keyword evidence="1" id="KW-0472">Membrane</keyword>
<proteinExistence type="predicted"/>
<evidence type="ECO:0000313" key="3">
    <source>
        <dbReference type="EMBL" id="RDS86722.1"/>
    </source>
</evidence>
<feature type="domain" description="Putative zinc-finger" evidence="2">
    <location>
        <begin position="15"/>
        <end position="47"/>
    </location>
</feature>
<dbReference type="AlphaFoldDB" id="A0A370XEJ0"/>
<evidence type="ECO:0000256" key="1">
    <source>
        <dbReference type="SAM" id="Phobius"/>
    </source>
</evidence>
<dbReference type="EMBL" id="QRBF01000001">
    <property type="protein sequence ID" value="RDS86722.1"/>
    <property type="molecule type" value="Genomic_DNA"/>
</dbReference>
<evidence type="ECO:0000259" key="2">
    <source>
        <dbReference type="Pfam" id="PF13490"/>
    </source>
</evidence>
<keyword evidence="4" id="KW-1185">Reference proteome</keyword>
<accession>A0A370XEJ0</accession>
<dbReference type="InterPro" id="IPR027383">
    <property type="entry name" value="Znf_put"/>
</dbReference>
<comment type="caution">
    <text evidence="3">The sequence shown here is derived from an EMBL/GenBank/DDBJ whole genome shotgun (WGS) entry which is preliminary data.</text>
</comment>
<dbReference type="Proteomes" id="UP000255334">
    <property type="component" value="Unassembled WGS sequence"/>
</dbReference>
<dbReference type="InterPro" id="IPR041916">
    <property type="entry name" value="Anti_sigma_zinc_sf"/>
</dbReference>
<sequence length="212" mass="23416">MNGRVIKFEGPVHAEADRLLPWLINGTLDDDERRQVEQHVAECAQCQREVAWLRTLQSQYRDDDADADHVPHAMKRLRHRMGKVGIKRATPASLSSAWRRRGRRLAWLAAAQAAIIFAMGVVLLQDRHAAYHTLSAPASKGSLLVVVFDPRISEAQMRRLVRAGDGRIVGGPTETGAYLLSVPDEQAASSRKMLHDSPSVTMVENLQAGGSP</sequence>
<dbReference type="Pfam" id="PF13490">
    <property type="entry name" value="zf-HC2"/>
    <property type="match status" value="1"/>
</dbReference>
<evidence type="ECO:0000313" key="4">
    <source>
        <dbReference type="Proteomes" id="UP000255334"/>
    </source>
</evidence>